<accession>A0A0G1EXA5</accession>
<dbReference type="STRING" id="1618369.UV54_C0038G0005"/>
<feature type="transmembrane region" description="Helical" evidence="1">
    <location>
        <begin position="28"/>
        <end position="55"/>
    </location>
</feature>
<keyword evidence="1" id="KW-0812">Transmembrane</keyword>
<proteinExistence type="predicted"/>
<dbReference type="EMBL" id="LCEW01000038">
    <property type="protein sequence ID" value="KKS79248.1"/>
    <property type="molecule type" value="Genomic_DNA"/>
</dbReference>
<evidence type="ECO:0000313" key="3">
    <source>
        <dbReference type="Proteomes" id="UP000034213"/>
    </source>
</evidence>
<comment type="caution">
    <text evidence="2">The sequence shown here is derived from an EMBL/GenBank/DDBJ whole genome shotgun (WGS) entry which is preliminary data.</text>
</comment>
<name>A0A0G1EXA5_9BACT</name>
<keyword evidence="1" id="KW-0472">Membrane</keyword>
<dbReference type="Proteomes" id="UP000034213">
    <property type="component" value="Unassembled WGS sequence"/>
</dbReference>
<evidence type="ECO:0000313" key="2">
    <source>
        <dbReference type="EMBL" id="KKS79248.1"/>
    </source>
</evidence>
<protein>
    <submittedName>
        <fullName evidence="2">Uncharacterized protein</fullName>
    </submittedName>
</protein>
<organism evidence="2 3">
    <name type="scientific">Candidatus Beckwithbacteria bacterium GW2011_GWA2_43_10</name>
    <dbReference type="NCBI Taxonomy" id="1618369"/>
    <lineage>
        <taxon>Bacteria</taxon>
        <taxon>Candidatus Beckwithiibacteriota</taxon>
    </lineage>
</organism>
<feature type="transmembrane region" description="Helical" evidence="1">
    <location>
        <begin position="76"/>
        <end position="101"/>
    </location>
</feature>
<dbReference type="AlphaFoldDB" id="A0A0G1EXA5"/>
<keyword evidence="1" id="KW-1133">Transmembrane helix</keyword>
<gene>
    <name evidence="2" type="ORF">UV54_C0038G0005</name>
</gene>
<evidence type="ECO:0000256" key="1">
    <source>
        <dbReference type="SAM" id="Phobius"/>
    </source>
</evidence>
<sequence length="118" mass="12641">MAIALAPLGIIDKIAGYNRPVDELTLNLLIASVLSNVLGILTVISALAFLFYFIIGAVNWITSAGDPKKLETSRTMLTNAFIGIIITAVAYPIIFVIGQILGIPILDPKTLIDQLVFS</sequence>
<reference evidence="2 3" key="1">
    <citation type="journal article" date="2015" name="Nature">
        <title>rRNA introns, odd ribosomes, and small enigmatic genomes across a large radiation of phyla.</title>
        <authorList>
            <person name="Brown C.T."/>
            <person name="Hug L.A."/>
            <person name="Thomas B.C."/>
            <person name="Sharon I."/>
            <person name="Castelle C.J."/>
            <person name="Singh A."/>
            <person name="Wilkins M.J."/>
            <person name="Williams K.H."/>
            <person name="Banfield J.F."/>
        </authorList>
    </citation>
    <scope>NUCLEOTIDE SEQUENCE [LARGE SCALE GENOMIC DNA]</scope>
</reference>